<accession>A0ABP0HLF0</accession>
<proteinExistence type="predicted"/>
<sequence length="1197" mass="132075">TDLKKKASDMKVSKNGTTDQIKERVLQQWLECSPRAEVLAYSGVWDADTSGSASTMHHTDAGSSQKVEDNAAASAAADAHGESGNGASGSSDLTLFGRQTFSMVLADVEDKTNFYTGINEGPALQSLPEPTTAETVAAATDGVLPLAALVKISQGFQETVDDPVAVLLAGILEMKKPKLKRKIVRRVILGPRNLFNPEVLKDELDATGLELWGLVWHESWPVDLQLFAAGVGIADHMDGLYVGKLSRNAPADLSEGNQWLSSKFLDFGAIEVAELAAETVSKRARASDTTVEKGIEDAKMEQEKGEQMKDALHASLLQKCNEHNELEEMSKAWQDFTSNILRSPEVLALGKISAFALGQKLGLGQEQVHSHLMAELAVELAVDAGKLNTRDEGDPKWLQEEFPSCDVIKVAFYLQKQTQDKSAKALRSLETMKRKCGLVQKSQTNKKLRAIQALEKAVAKLDPDPDTVEQQLALRNVRNRARTGAKKEKKKRSFDEAFKTAEPKVKRAARISIFQKVQIVDFAENLLQTQKPISQGRRKRKAKPTAGKHHVRVNFLRGVNLQRACQQKFPQLGRIKVVTVRRLAREYNKGLEKARQKAIDYNNKLMQDLKDAGVKAKYLSSSFVPIPQACPENLDMKWVRRFLKAYQWKKVARNTAGEKQEGHVISRSDYVPDARKSITVVTSSWSDGTAGPLGLCFPDGSLRQEDVDTFNKTHEGVAMIFASQTSSHFMTAETFMVYLHGLLTPALSLQRKKLGVASSTMALLLCDAWTGFHACKNGLDAAGGFSANAQPVDQLHHLLRARMEVVDAEEISCESYDTLPIGTSGQPVRNKVYTRTSLAERTLRAWLSVPRKAFISAWVATGYFQSERFPEEQLTPAQAREALDPTGMLLSLGIKNDVIAFGSSQPERWYWALRMEDGKAAALPSIIATSVEKLVCQHRRERQILHTKKPSGWKKKLEDANQRIGSIVYNVRHGCLASTAFLKRSTTRINGKVEFTSKGAGHEILRVHFELDGEEPSGPGTYYLSSLKFEKKAICCVKSSGQERDDASSVEEEGHKEGDEDETDTDPQDTGDGLMAPPDVEPACIEEQELDESTSDSEGLEEYDGDAAEIEHEEPVPAPELPAGINPGAANRIKRYHLSPEWLHLQDAGNHLLVLPDVEGCGVNRHPAGNFWSARYPGHPIMTATYSVSRSPLRCLV</sequence>
<feature type="region of interest" description="Disordered" evidence="1">
    <location>
        <begin position="1040"/>
        <end position="1079"/>
    </location>
</feature>
<feature type="compositionally biased region" description="Polar residues" evidence="1">
    <location>
        <begin position="50"/>
        <end position="65"/>
    </location>
</feature>
<reference evidence="2 3" key="1">
    <citation type="submission" date="2024-02" db="EMBL/GenBank/DDBJ databases">
        <authorList>
            <person name="Chen Y."/>
            <person name="Shah S."/>
            <person name="Dougan E. K."/>
            <person name="Thang M."/>
            <person name="Chan C."/>
        </authorList>
    </citation>
    <scope>NUCLEOTIDE SEQUENCE [LARGE SCALE GENOMIC DNA]</scope>
</reference>
<feature type="region of interest" description="Disordered" evidence="1">
    <location>
        <begin position="50"/>
        <end position="91"/>
    </location>
</feature>
<evidence type="ECO:0000313" key="2">
    <source>
        <dbReference type="EMBL" id="CAK8989690.1"/>
    </source>
</evidence>
<dbReference type="Proteomes" id="UP001642464">
    <property type="component" value="Unassembled WGS sequence"/>
</dbReference>
<feature type="non-terminal residue" evidence="2">
    <location>
        <position position="1"/>
    </location>
</feature>
<feature type="non-terminal residue" evidence="2">
    <location>
        <position position="1197"/>
    </location>
</feature>
<gene>
    <name evidence="2" type="ORF">SCF082_LOCUS1923</name>
</gene>
<comment type="caution">
    <text evidence="2">The sequence shown here is derived from an EMBL/GenBank/DDBJ whole genome shotgun (WGS) entry which is preliminary data.</text>
</comment>
<organism evidence="2 3">
    <name type="scientific">Durusdinium trenchii</name>
    <dbReference type="NCBI Taxonomy" id="1381693"/>
    <lineage>
        <taxon>Eukaryota</taxon>
        <taxon>Sar</taxon>
        <taxon>Alveolata</taxon>
        <taxon>Dinophyceae</taxon>
        <taxon>Suessiales</taxon>
        <taxon>Symbiodiniaceae</taxon>
        <taxon>Durusdinium</taxon>
    </lineage>
</organism>
<name>A0ABP0HLF0_9DINO</name>
<protein>
    <submittedName>
        <fullName evidence="2">Uncharacterized protein</fullName>
    </submittedName>
</protein>
<keyword evidence="3" id="KW-1185">Reference proteome</keyword>
<dbReference type="EMBL" id="CAXAMM010000939">
    <property type="protein sequence ID" value="CAK8989690.1"/>
    <property type="molecule type" value="Genomic_DNA"/>
</dbReference>
<evidence type="ECO:0000313" key="3">
    <source>
        <dbReference type="Proteomes" id="UP001642464"/>
    </source>
</evidence>
<evidence type="ECO:0000256" key="1">
    <source>
        <dbReference type="SAM" id="MobiDB-lite"/>
    </source>
</evidence>
<feature type="compositionally biased region" description="Basic and acidic residues" evidence="1">
    <location>
        <begin position="1041"/>
        <end position="1058"/>
    </location>
</feature>
<feature type="compositionally biased region" description="Acidic residues" evidence="1">
    <location>
        <begin position="1059"/>
        <end position="1069"/>
    </location>
</feature>